<dbReference type="OrthoDB" id="63267at2759"/>
<protein>
    <submittedName>
        <fullName evidence="1">Uncharacterized protein</fullName>
    </submittedName>
</protein>
<reference evidence="1" key="1">
    <citation type="submission" date="2020-11" db="EMBL/GenBank/DDBJ databases">
        <authorList>
            <person name="Tran Van P."/>
        </authorList>
    </citation>
    <scope>NUCLEOTIDE SEQUENCE</scope>
</reference>
<feature type="non-terminal residue" evidence="1">
    <location>
        <position position="158"/>
    </location>
</feature>
<evidence type="ECO:0000313" key="1">
    <source>
        <dbReference type="EMBL" id="CAD7234832.1"/>
    </source>
</evidence>
<proteinExistence type="predicted"/>
<sequence>METNKQSSDSLSDKTSYVRVKLLQVELNDLARETGRTRFRDPYCVVTLKEPAFNRKKGMGRGVELVQRHRSMNPEWNQSFDAPVRSSLLIHLVVMDRLTQKIIADLLLGTQVLADKCRNEEVGDTWIYFRRIQYFGGVLAAPVKPSLKGKPHLCPCQR</sequence>
<dbReference type="InterPro" id="IPR000008">
    <property type="entry name" value="C2_dom"/>
</dbReference>
<dbReference type="Pfam" id="PF21494">
    <property type="entry name" value="PKC_C2"/>
    <property type="match status" value="1"/>
</dbReference>
<dbReference type="PROSITE" id="PS50004">
    <property type="entry name" value="C2"/>
    <property type="match status" value="1"/>
</dbReference>
<organism evidence="1">
    <name type="scientific">Cyprideis torosa</name>
    <dbReference type="NCBI Taxonomy" id="163714"/>
    <lineage>
        <taxon>Eukaryota</taxon>
        <taxon>Metazoa</taxon>
        <taxon>Ecdysozoa</taxon>
        <taxon>Arthropoda</taxon>
        <taxon>Crustacea</taxon>
        <taxon>Oligostraca</taxon>
        <taxon>Ostracoda</taxon>
        <taxon>Podocopa</taxon>
        <taxon>Podocopida</taxon>
        <taxon>Cytherocopina</taxon>
        <taxon>Cytheroidea</taxon>
        <taxon>Cytherideidae</taxon>
        <taxon>Cyprideis</taxon>
    </lineage>
</organism>
<dbReference type="EMBL" id="OB670036">
    <property type="protein sequence ID" value="CAD7234832.1"/>
    <property type="molecule type" value="Genomic_DNA"/>
</dbReference>
<accession>A0A7R8WN27</accession>
<dbReference type="InterPro" id="IPR035892">
    <property type="entry name" value="C2_domain_sf"/>
</dbReference>
<dbReference type="AlphaFoldDB" id="A0A7R8WN27"/>
<name>A0A7R8WN27_9CRUS</name>
<dbReference type="Gene3D" id="2.60.40.150">
    <property type="entry name" value="C2 domain"/>
    <property type="match status" value="1"/>
</dbReference>
<gene>
    <name evidence="1" type="ORF">CTOB1V02_LOCUS12648</name>
</gene>
<dbReference type="SUPFAM" id="SSF49562">
    <property type="entry name" value="C2 domain (Calcium/lipid-binding domain, CaLB)"/>
    <property type="match status" value="1"/>
</dbReference>
<dbReference type="CDD" id="cd00030">
    <property type="entry name" value="C2"/>
    <property type="match status" value="1"/>
</dbReference>